<keyword evidence="3" id="KW-1185">Reference proteome</keyword>
<keyword evidence="1" id="KW-0812">Transmembrane</keyword>
<gene>
    <name evidence="2" type="ORF">A5886_000856</name>
</gene>
<comment type="caution">
    <text evidence="2">The sequence shown here is derived from an EMBL/GenBank/DDBJ whole genome shotgun (WGS) entry which is preliminary data.</text>
</comment>
<dbReference type="STRING" id="1834191.A5886_000856"/>
<evidence type="ECO:0000313" key="3">
    <source>
        <dbReference type="Proteomes" id="UP000195043"/>
    </source>
</evidence>
<protein>
    <submittedName>
        <fullName evidence="2">Uncharacterized protein</fullName>
    </submittedName>
</protein>
<feature type="transmembrane region" description="Helical" evidence="1">
    <location>
        <begin position="113"/>
        <end position="139"/>
    </location>
</feature>
<dbReference type="OrthoDB" id="2194635at2"/>
<reference evidence="2 3" key="1">
    <citation type="submission" date="2017-05" db="EMBL/GenBank/DDBJ databases">
        <title>The Genome Sequence of Enterococcus sp. 8G7_MSG3316.</title>
        <authorList>
            <consortium name="The Broad Institute Genomics Platform"/>
            <consortium name="The Broad Institute Genomic Center for Infectious Diseases"/>
            <person name="Earl A."/>
            <person name="Manson A."/>
            <person name="Schwartman J."/>
            <person name="Gilmore M."/>
            <person name="Abouelleil A."/>
            <person name="Cao P."/>
            <person name="Chapman S."/>
            <person name="Cusick C."/>
            <person name="Shea T."/>
            <person name="Young S."/>
            <person name="Neafsey D."/>
            <person name="Nusbaum C."/>
            <person name="Birren B."/>
        </authorList>
    </citation>
    <scope>NUCLEOTIDE SEQUENCE [LARGE SCALE GENOMIC DNA]</scope>
    <source>
        <strain evidence="2 3">8G7_MSG3316</strain>
    </source>
</reference>
<feature type="transmembrane region" description="Helical" evidence="1">
    <location>
        <begin position="76"/>
        <end position="107"/>
    </location>
</feature>
<proteinExistence type="predicted"/>
<dbReference type="AlphaFoldDB" id="A0A242A4F9"/>
<dbReference type="RefSeq" id="WP_086273801.1">
    <property type="nucleotide sequence ID" value="NZ_NGKU01000001.1"/>
</dbReference>
<keyword evidence="1" id="KW-1133">Transmembrane helix</keyword>
<name>A0A242A4F9_9ENTE</name>
<evidence type="ECO:0000256" key="1">
    <source>
        <dbReference type="SAM" id="Phobius"/>
    </source>
</evidence>
<dbReference type="EMBL" id="NGKU01000001">
    <property type="protein sequence ID" value="OTN75780.1"/>
    <property type="molecule type" value="Genomic_DNA"/>
</dbReference>
<accession>A0A242A4F9</accession>
<organism evidence="2 3">
    <name type="scientific">Candidatus Enterococcus testudinis</name>
    <dbReference type="NCBI Taxonomy" id="1834191"/>
    <lineage>
        <taxon>Bacteria</taxon>
        <taxon>Bacillati</taxon>
        <taxon>Bacillota</taxon>
        <taxon>Bacilli</taxon>
        <taxon>Lactobacillales</taxon>
        <taxon>Enterococcaceae</taxon>
        <taxon>Enterococcus</taxon>
    </lineage>
</organism>
<feature type="transmembrane region" description="Helical" evidence="1">
    <location>
        <begin position="151"/>
        <end position="172"/>
    </location>
</feature>
<keyword evidence="1" id="KW-0472">Membrane</keyword>
<dbReference type="Proteomes" id="UP000195043">
    <property type="component" value="Unassembled WGS sequence"/>
</dbReference>
<sequence>MEKPNVVGSRFSNDSVIHTKANMKKRYQYYRQQNAHQQFDQDFKRTFQQDFPNFATWLKLQQQVPQVGQTNTLSHWLMIGCFALMTAATFTHQLLFLFVLLMVAALVKGPGMILWGMIYSFLVSLFPPLGLLLSGLFFLLTIRQLTKNMTFVLSAMYFYTFPFLVTALHTFTTWNDQWLFYGGIGVALISGHMILKQNYAFASSRGVAWALMTVPYDCIMALVPKKHKSRFFRSSKFK</sequence>
<evidence type="ECO:0000313" key="2">
    <source>
        <dbReference type="EMBL" id="OTN75780.1"/>
    </source>
</evidence>
<feature type="transmembrane region" description="Helical" evidence="1">
    <location>
        <begin position="178"/>
        <end position="195"/>
    </location>
</feature>